<evidence type="ECO:0000313" key="1">
    <source>
        <dbReference type="EMBL" id="KAH7861354.1"/>
    </source>
</evidence>
<sequence>MVKGDRNTSFFHAKVAQRRRTNTISGIQNSQGEWKMDDSEVANEFVHYFQNLFLSEGIANVNEVVGSIDSNITDSMNAALTKSFSNMEIKQALFDIDPSKASGADGMTAGFYQHYWEVVGEDVVEAVQQFF</sequence>
<organism evidence="1 2">
    <name type="scientific">Vaccinium darrowii</name>
    <dbReference type="NCBI Taxonomy" id="229202"/>
    <lineage>
        <taxon>Eukaryota</taxon>
        <taxon>Viridiplantae</taxon>
        <taxon>Streptophyta</taxon>
        <taxon>Embryophyta</taxon>
        <taxon>Tracheophyta</taxon>
        <taxon>Spermatophyta</taxon>
        <taxon>Magnoliopsida</taxon>
        <taxon>eudicotyledons</taxon>
        <taxon>Gunneridae</taxon>
        <taxon>Pentapetalae</taxon>
        <taxon>asterids</taxon>
        <taxon>Ericales</taxon>
        <taxon>Ericaceae</taxon>
        <taxon>Vaccinioideae</taxon>
        <taxon>Vaccinieae</taxon>
        <taxon>Vaccinium</taxon>
    </lineage>
</organism>
<evidence type="ECO:0000313" key="2">
    <source>
        <dbReference type="Proteomes" id="UP000828048"/>
    </source>
</evidence>
<dbReference type="Proteomes" id="UP000828048">
    <property type="component" value="Chromosome 4"/>
</dbReference>
<dbReference type="EMBL" id="CM037154">
    <property type="protein sequence ID" value="KAH7861354.1"/>
    <property type="molecule type" value="Genomic_DNA"/>
</dbReference>
<comment type="caution">
    <text evidence="1">The sequence shown here is derived from an EMBL/GenBank/DDBJ whole genome shotgun (WGS) entry which is preliminary data.</text>
</comment>
<gene>
    <name evidence="1" type="ORF">Vadar_025024</name>
</gene>
<name>A0ACB7Z628_9ERIC</name>
<keyword evidence="2" id="KW-1185">Reference proteome</keyword>
<proteinExistence type="predicted"/>
<reference evidence="1 2" key="1">
    <citation type="journal article" date="2021" name="Hortic Res">
        <title>High-quality reference genome and annotation aids understanding of berry development for evergreen blueberry (Vaccinium darrowii).</title>
        <authorList>
            <person name="Yu J."/>
            <person name="Hulse-Kemp A.M."/>
            <person name="Babiker E."/>
            <person name="Staton M."/>
        </authorList>
    </citation>
    <scope>NUCLEOTIDE SEQUENCE [LARGE SCALE GENOMIC DNA]</scope>
    <source>
        <strain evidence="2">cv. NJ 8807/NJ 8810</strain>
        <tissue evidence="1">Young leaf</tissue>
    </source>
</reference>
<accession>A0ACB7Z628</accession>
<protein>
    <submittedName>
        <fullName evidence="1">Uncharacterized protein</fullName>
    </submittedName>
</protein>